<dbReference type="EMBL" id="HACM01003382">
    <property type="protein sequence ID" value="CRZ03824.1"/>
    <property type="molecule type" value="Transcribed_RNA"/>
</dbReference>
<name>A0A0H5R6F3_9EUKA</name>
<reference evidence="1" key="1">
    <citation type="submission" date="2015-04" db="EMBL/GenBank/DDBJ databases">
        <title>The genome sequence of the plant pathogenic Rhizarian Plasmodiophora brassicae reveals insights in its biotrophic life cycle and the origin of chitin synthesis.</title>
        <authorList>
            <person name="Schwelm A."/>
            <person name="Fogelqvist J."/>
            <person name="Knaust A."/>
            <person name="Julke S."/>
            <person name="Lilja T."/>
            <person name="Dhandapani V."/>
            <person name="Bonilla-Rosso G."/>
            <person name="Karlsson M."/>
            <person name="Shevchenko A."/>
            <person name="Choi S.R."/>
            <person name="Kim H.G."/>
            <person name="Park J.Y."/>
            <person name="Lim Y.P."/>
            <person name="Ludwig-Muller J."/>
            <person name="Dixelius C."/>
        </authorList>
    </citation>
    <scope>NUCLEOTIDE SEQUENCE</scope>
    <source>
        <tissue evidence="1">Potato root galls</tissue>
    </source>
</reference>
<proteinExistence type="predicted"/>
<accession>A0A0H5R6F3</accession>
<dbReference type="AlphaFoldDB" id="A0A0H5R6F3"/>
<protein>
    <submittedName>
        <fullName evidence="1">Uncharacterized protein</fullName>
    </submittedName>
</protein>
<sequence length="99" mass="10893">MDRSRQDKELRRKTLLFSNFATPCWVFNPLRSSTTSKSPSIRWPAYSGGDTTVSLITSGSGNSIQNYSGLGEHLWNDEVPTTSEYTGGCTILTGRESSP</sequence>
<organism evidence="1">
    <name type="scientific">Spongospora subterranea</name>
    <dbReference type="NCBI Taxonomy" id="70186"/>
    <lineage>
        <taxon>Eukaryota</taxon>
        <taxon>Sar</taxon>
        <taxon>Rhizaria</taxon>
        <taxon>Endomyxa</taxon>
        <taxon>Phytomyxea</taxon>
        <taxon>Plasmodiophorida</taxon>
        <taxon>Plasmodiophoridae</taxon>
        <taxon>Spongospora</taxon>
    </lineage>
</organism>
<evidence type="ECO:0000313" key="1">
    <source>
        <dbReference type="EMBL" id="CRZ03824.1"/>
    </source>
</evidence>